<gene>
    <name evidence="1" type="ORF">DPEC_G00178690</name>
</gene>
<organism evidence="1 2">
    <name type="scientific">Dallia pectoralis</name>
    <name type="common">Alaska blackfish</name>
    <dbReference type="NCBI Taxonomy" id="75939"/>
    <lineage>
        <taxon>Eukaryota</taxon>
        <taxon>Metazoa</taxon>
        <taxon>Chordata</taxon>
        <taxon>Craniata</taxon>
        <taxon>Vertebrata</taxon>
        <taxon>Euteleostomi</taxon>
        <taxon>Actinopterygii</taxon>
        <taxon>Neopterygii</taxon>
        <taxon>Teleostei</taxon>
        <taxon>Protacanthopterygii</taxon>
        <taxon>Esociformes</taxon>
        <taxon>Umbridae</taxon>
        <taxon>Dallia</taxon>
    </lineage>
</organism>
<comment type="caution">
    <text evidence="1">The sequence shown here is derived from an EMBL/GenBank/DDBJ whole genome shotgun (WGS) entry which is preliminary data.</text>
</comment>
<dbReference type="EMBL" id="CM055741">
    <property type="protein sequence ID" value="KAJ8002324.1"/>
    <property type="molecule type" value="Genomic_DNA"/>
</dbReference>
<dbReference type="Proteomes" id="UP001157502">
    <property type="component" value="Chromosome 14"/>
</dbReference>
<protein>
    <submittedName>
        <fullName evidence="1">Uncharacterized protein</fullName>
    </submittedName>
</protein>
<proteinExistence type="predicted"/>
<keyword evidence="2" id="KW-1185">Reference proteome</keyword>
<name>A0ACC2GF09_DALPE</name>
<sequence>MDDEELFGQGANDGTPLVDLGPAHPSPTPNIAPSVCTPPTPRGTGGPIIIWNPQCLTLCMPGGGRDLHNIRLLEGTSHHQPEERDRKQGRWLLVLSRSLK</sequence>
<evidence type="ECO:0000313" key="1">
    <source>
        <dbReference type="EMBL" id="KAJ8002324.1"/>
    </source>
</evidence>
<reference evidence="1" key="1">
    <citation type="submission" date="2021-05" db="EMBL/GenBank/DDBJ databases">
        <authorList>
            <person name="Pan Q."/>
            <person name="Jouanno E."/>
            <person name="Zahm M."/>
            <person name="Klopp C."/>
            <person name="Cabau C."/>
            <person name="Louis A."/>
            <person name="Berthelot C."/>
            <person name="Parey E."/>
            <person name="Roest Crollius H."/>
            <person name="Montfort J."/>
            <person name="Robinson-Rechavi M."/>
            <person name="Bouchez O."/>
            <person name="Lampietro C."/>
            <person name="Lopez Roques C."/>
            <person name="Donnadieu C."/>
            <person name="Postlethwait J."/>
            <person name="Bobe J."/>
            <person name="Dillon D."/>
            <person name="Chandos A."/>
            <person name="von Hippel F."/>
            <person name="Guiguen Y."/>
        </authorList>
    </citation>
    <scope>NUCLEOTIDE SEQUENCE</scope>
    <source>
        <strain evidence="1">YG-Jan2019</strain>
    </source>
</reference>
<evidence type="ECO:0000313" key="2">
    <source>
        <dbReference type="Proteomes" id="UP001157502"/>
    </source>
</evidence>
<accession>A0ACC2GF09</accession>